<dbReference type="InterPro" id="IPR036291">
    <property type="entry name" value="NAD(P)-bd_dom_sf"/>
</dbReference>
<dbReference type="GO" id="GO:0016020">
    <property type="term" value="C:membrane"/>
    <property type="evidence" value="ECO:0007669"/>
    <property type="project" value="UniProtKB-SubCell"/>
</dbReference>
<keyword evidence="3" id="KW-0813">Transport</keyword>
<feature type="transmembrane region" description="Helical" evidence="9">
    <location>
        <begin position="144"/>
        <end position="164"/>
    </location>
</feature>
<reference evidence="11 12" key="1">
    <citation type="submission" date="2018-05" db="EMBL/GenBank/DDBJ databases">
        <title>Genomic Encyclopedia of Type Strains, Phase IV (KMG-IV): sequencing the most valuable type-strain genomes for metagenomic binning, comparative biology and taxonomic classification.</title>
        <authorList>
            <person name="Goeker M."/>
        </authorList>
    </citation>
    <scope>NUCLEOTIDE SEQUENCE [LARGE SCALE GENOMIC DNA]</scope>
    <source>
        <strain evidence="11 12">DSM 25350</strain>
    </source>
</reference>
<organism evidence="11 12">
    <name type="scientific">Pleionea mediterranea</name>
    <dbReference type="NCBI Taxonomy" id="523701"/>
    <lineage>
        <taxon>Bacteria</taxon>
        <taxon>Pseudomonadati</taxon>
        <taxon>Pseudomonadota</taxon>
        <taxon>Gammaproteobacteria</taxon>
        <taxon>Oceanospirillales</taxon>
        <taxon>Pleioneaceae</taxon>
        <taxon>Pleionea</taxon>
    </lineage>
</organism>
<evidence type="ECO:0000256" key="3">
    <source>
        <dbReference type="ARBA" id="ARBA00022448"/>
    </source>
</evidence>
<dbReference type="AlphaFoldDB" id="A0A316FEY8"/>
<feature type="transmembrane region" description="Helical" evidence="9">
    <location>
        <begin position="273"/>
        <end position="294"/>
    </location>
</feature>
<dbReference type="PROSITE" id="PS51201">
    <property type="entry name" value="RCK_N"/>
    <property type="match status" value="1"/>
</dbReference>
<feature type="transmembrane region" description="Helical" evidence="9">
    <location>
        <begin position="170"/>
        <end position="190"/>
    </location>
</feature>
<dbReference type="OrthoDB" id="3418949at2"/>
<feature type="transmembrane region" description="Helical" evidence="9">
    <location>
        <begin position="111"/>
        <end position="132"/>
    </location>
</feature>
<feature type="transmembrane region" description="Helical" evidence="9">
    <location>
        <begin position="44"/>
        <end position="64"/>
    </location>
</feature>
<feature type="transmembrane region" description="Helical" evidence="9">
    <location>
        <begin position="332"/>
        <end position="351"/>
    </location>
</feature>
<sequence length="524" mass="58261">MDFIWILIAFVCGVMARSIALPPLIGYLIAGFLLNYLGYESKSVLQVLSDMGITLMLFTIGLKLRLKDIFKTEVWATTISHMSLWILISGGLFLALSVTALSYFSNLDIKVIALIAFALSFSSTVCIVKILEESGELKTRHGKIAVAILVMQDIIAVVFMALATGATPSLWAFGLPALILLVPVIGALLNRVGHGELLPLMGLFLAFGAYELFYLLNIKGDLGALIIGVLLNGHSKSAEMYKSLISFKDIFLIGFFLSIGFSALPTFEMLVIALMLMVLIPIKAIAFYGLLVLMKLRARTSFLSSLLLSNYSEFGLIVVALCVQSGWLEKEWLVILALAVSLSFVITSLIYRNAHSLYARYTQSLNKFESTKRLQDDVFELPKSAEVLVIGMGRVGKGTYQSLCQMVNNRVWGLDADEDRYRRLKAQGYRIFYGDGEDAELWKSLDLSHTKLVLIALPFIRDIQNIQEQLRNVNYQGKVAAIARYEDQIEKLTECGIDKIFNFYNEAGVGFAKESLTLIDHQSK</sequence>
<evidence type="ECO:0000256" key="4">
    <source>
        <dbReference type="ARBA" id="ARBA00022449"/>
    </source>
</evidence>
<evidence type="ECO:0000259" key="10">
    <source>
        <dbReference type="PROSITE" id="PS51201"/>
    </source>
</evidence>
<gene>
    <name evidence="11" type="ORF">C8D97_11323</name>
</gene>
<keyword evidence="6 9" id="KW-1133">Transmembrane helix</keyword>
<accession>A0A316FEY8</accession>
<dbReference type="EMBL" id="QGGU01000013">
    <property type="protein sequence ID" value="PWK46340.1"/>
    <property type="molecule type" value="Genomic_DNA"/>
</dbReference>
<evidence type="ECO:0000256" key="2">
    <source>
        <dbReference type="ARBA" id="ARBA00005551"/>
    </source>
</evidence>
<dbReference type="GO" id="GO:1902600">
    <property type="term" value="P:proton transmembrane transport"/>
    <property type="evidence" value="ECO:0007669"/>
    <property type="project" value="InterPro"/>
</dbReference>
<feature type="domain" description="RCK N-terminal" evidence="10">
    <location>
        <begin position="384"/>
        <end position="501"/>
    </location>
</feature>
<keyword evidence="7" id="KW-0406">Ion transport</keyword>
<feature type="transmembrane region" description="Helical" evidence="9">
    <location>
        <begin position="84"/>
        <end position="105"/>
    </location>
</feature>
<dbReference type="RefSeq" id="WP_109764778.1">
    <property type="nucleotide sequence ID" value="NZ_QGGU01000013.1"/>
</dbReference>
<dbReference type="PANTHER" id="PTHR42751:SF1">
    <property type="entry name" value="CATION_PROTON ANTIPORTER YBAL-RELATED"/>
    <property type="match status" value="1"/>
</dbReference>
<feature type="transmembrane region" description="Helical" evidence="9">
    <location>
        <begin position="250"/>
        <end position="267"/>
    </location>
</feature>
<proteinExistence type="inferred from homology"/>
<comment type="caution">
    <text evidence="11">The sequence shown here is derived from an EMBL/GenBank/DDBJ whole genome shotgun (WGS) entry which is preliminary data.</text>
</comment>
<evidence type="ECO:0000256" key="1">
    <source>
        <dbReference type="ARBA" id="ARBA00004141"/>
    </source>
</evidence>
<evidence type="ECO:0000256" key="5">
    <source>
        <dbReference type="ARBA" id="ARBA00022692"/>
    </source>
</evidence>
<keyword evidence="5 9" id="KW-0812">Transmembrane</keyword>
<keyword evidence="4" id="KW-0050">Antiport</keyword>
<evidence type="ECO:0000256" key="7">
    <source>
        <dbReference type="ARBA" id="ARBA00023065"/>
    </source>
</evidence>
<dbReference type="GO" id="GO:0015297">
    <property type="term" value="F:antiporter activity"/>
    <property type="evidence" value="ECO:0007669"/>
    <property type="project" value="UniProtKB-KW"/>
</dbReference>
<name>A0A316FEY8_9GAMM</name>
<dbReference type="InterPro" id="IPR006153">
    <property type="entry name" value="Cation/H_exchanger_TM"/>
</dbReference>
<evidence type="ECO:0000256" key="6">
    <source>
        <dbReference type="ARBA" id="ARBA00022989"/>
    </source>
</evidence>
<dbReference type="Pfam" id="PF02254">
    <property type="entry name" value="TrkA_N"/>
    <property type="match status" value="1"/>
</dbReference>
<evidence type="ECO:0000313" key="12">
    <source>
        <dbReference type="Proteomes" id="UP000245790"/>
    </source>
</evidence>
<feature type="transmembrane region" description="Helical" evidence="9">
    <location>
        <begin position="306"/>
        <end position="326"/>
    </location>
</feature>
<dbReference type="Gene3D" id="3.40.50.720">
    <property type="entry name" value="NAD(P)-binding Rossmann-like Domain"/>
    <property type="match status" value="1"/>
</dbReference>
<comment type="similarity">
    <text evidence="2">Belongs to the monovalent cation:proton antiporter 2 (CPA2) transporter (TC 2.A.37) family.</text>
</comment>
<dbReference type="SUPFAM" id="SSF51735">
    <property type="entry name" value="NAD(P)-binding Rossmann-fold domains"/>
    <property type="match status" value="1"/>
</dbReference>
<dbReference type="PANTHER" id="PTHR42751">
    <property type="entry name" value="SODIUM/HYDROGEN EXCHANGER FAMILY/TRKA DOMAIN PROTEIN"/>
    <property type="match status" value="1"/>
</dbReference>
<dbReference type="Pfam" id="PF00999">
    <property type="entry name" value="Na_H_Exchanger"/>
    <property type="match status" value="1"/>
</dbReference>
<evidence type="ECO:0000313" key="11">
    <source>
        <dbReference type="EMBL" id="PWK46340.1"/>
    </source>
</evidence>
<comment type="subcellular location">
    <subcellularLocation>
        <location evidence="1">Membrane</location>
        <topology evidence="1">Multi-pass membrane protein</topology>
    </subcellularLocation>
</comment>
<dbReference type="InterPro" id="IPR003148">
    <property type="entry name" value="RCK_N"/>
</dbReference>
<evidence type="ECO:0000256" key="9">
    <source>
        <dbReference type="SAM" id="Phobius"/>
    </source>
</evidence>
<evidence type="ECO:0000256" key="8">
    <source>
        <dbReference type="ARBA" id="ARBA00023136"/>
    </source>
</evidence>
<dbReference type="Proteomes" id="UP000245790">
    <property type="component" value="Unassembled WGS sequence"/>
</dbReference>
<keyword evidence="8 9" id="KW-0472">Membrane</keyword>
<dbReference type="InterPro" id="IPR038770">
    <property type="entry name" value="Na+/solute_symporter_sf"/>
</dbReference>
<keyword evidence="12" id="KW-1185">Reference proteome</keyword>
<dbReference type="Gene3D" id="1.20.1530.20">
    <property type="match status" value="1"/>
</dbReference>
<dbReference type="GO" id="GO:0006813">
    <property type="term" value="P:potassium ion transport"/>
    <property type="evidence" value="ECO:0007669"/>
    <property type="project" value="InterPro"/>
</dbReference>
<protein>
    <submittedName>
        <fullName evidence="11">Transporter (CPA2 family)</fullName>
    </submittedName>
</protein>